<reference evidence="2 3" key="1">
    <citation type="submission" date="2020-08" db="EMBL/GenBank/DDBJ databases">
        <title>Plant Genome Project.</title>
        <authorList>
            <person name="Zhang R.-G."/>
        </authorList>
    </citation>
    <scope>NUCLEOTIDE SEQUENCE [LARGE SCALE GENOMIC DNA]</scope>
    <source>
        <tissue evidence="2">Rhizome</tissue>
    </source>
</reference>
<name>A0A8J5I623_ZINOF</name>
<feature type="region of interest" description="Disordered" evidence="1">
    <location>
        <begin position="75"/>
        <end position="94"/>
    </location>
</feature>
<dbReference type="AlphaFoldDB" id="A0A8J5I623"/>
<organism evidence="2 3">
    <name type="scientific">Zingiber officinale</name>
    <name type="common">Ginger</name>
    <name type="synonym">Amomum zingiber</name>
    <dbReference type="NCBI Taxonomy" id="94328"/>
    <lineage>
        <taxon>Eukaryota</taxon>
        <taxon>Viridiplantae</taxon>
        <taxon>Streptophyta</taxon>
        <taxon>Embryophyta</taxon>
        <taxon>Tracheophyta</taxon>
        <taxon>Spermatophyta</taxon>
        <taxon>Magnoliopsida</taxon>
        <taxon>Liliopsida</taxon>
        <taxon>Zingiberales</taxon>
        <taxon>Zingiberaceae</taxon>
        <taxon>Zingiber</taxon>
    </lineage>
</organism>
<comment type="caution">
    <text evidence="2">The sequence shown here is derived from an EMBL/GenBank/DDBJ whole genome shotgun (WGS) entry which is preliminary data.</text>
</comment>
<gene>
    <name evidence="2" type="ORF">ZIOFF_001576</name>
</gene>
<proteinExistence type="predicted"/>
<evidence type="ECO:0000256" key="1">
    <source>
        <dbReference type="SAM" id="MobiDB-lite"/>
    </source>
</evidence>
<accession>A0A8J5I623</accession>
<evidence type="ECO:0000313" key="2">
    <source>
        <dbReference type="EMBL" id="KAG6536518.1"/>
    </source>
</evidence>
<dbReference type="Proteomes" id="UP000734854">
    <property type="component" value="Unassembled WGS sequence"/>
</dbReference>
<evidence type="ECO:0000313" key="3">
    <source>
        <dbReference type="Proteomes" id="UP000734854"/>
    </source>
</evidence>
<sequence length="142" mass="16057">MLEEIAKLKIFSDTIEHAKMVVKFLYGHGTILSLMRKYTNGKEILRPAVTRFATSFLTLQNKRVEDVKDIVEVPPTNSKKRVAENSSGSNDKQARLSLVDVEDNHLDAENYGIIPTFDSGNFPTIDTIDDDSDIELDDTDYF</sequence>
<protein>
    <submittedName>
        <fullName evidence="2">Uncharacterized protein</fullName>
    </submittedName>
</protein>
<dbReference type="EMBL" id="JACMSC010000001">
    <property type="protein sequence ID" value="KAG6536518.1"/>
    <property type="molecule type" value="Genomic_DNA"/>
</dbReference>
<keyword evidence="3" id="KW-1185">Reference proteome</keyword>